<dbReference type="NCBIfam" id="TIGR03401">
    <property type="entry name" value="cyanamide_fam"/>
    <property type="match status" value="1"/>
</dbReference>
<dbReference type="InterPro" id="IPR003607">
    <property type="entry name" value="HD/PDEase_dom"/>
</dbReference>
<dbReference type="CDD" id="cd00077">
    <property type="entry name" value="HDc"/>
    <property type="match status" value="1"/>
</dbReference>
<reference evidence="2 3" key="1">
    <citation type="submission" date="2016-10" db="EMBL/GenBank/DDBJ databases">
        <authorList>
            <person name="de Groot N.N."/>
        </authorList>
    </citation>
    <scope>NUCLEOTIDE SEQUENCE [LARGE SCALE GENOMIC DNA]</scope>
    <source>
        <strain evidence="2 3">CBS 141442</strain>
    </source>
</reference>
<keyword evidence="3" id="KW-1185">Reference proteome</keyword>
<dbReference type="Gene3D" id="1.10.3210.10">
    <property type="entry name" value="Hypothetical protein af1432"/>
    <property type="match status" value="1"/>
</dbReference>
<dbReference type="InterPro" id="IPR017771">
    <property type="entry name" value="Cyanamide_hydratase_HD"/>
</dbReference>
<gene>
    <name evidence="2" type="ORF">SAMEA4029010_CIC11G00000004687</name>
</gene>
<dbReference type="EMBL" id="LT635762">
    <property type="protein sequence ID" value="SGZ57796.1"/>
    <property type="molecule type" value="Genomic_DNA"/>
</dbReference>
<dbReference type="AlphaFoldDB" id="A0A1L0DMI8"/>
<evidence type="ECO:0000313" key="2">
    <source>
        <dbReference type="EMBL" id="SGZ57796.1"/>
    </source>
</evidence>
<dbReference type="PANTHER" id="PTHR35569">
    <property type="entry name" value="CYANAMIDE HYDRATASE DDI2-RELATED"/>
    <property type="match status" value="1"/>
</dbReference>
<dbReference type="PANTHER" id="PTHR35569:SF1">
    <property type="entry name" value="CYANAMIDE HYDRATASE DDI2-RELATED"/>
    <property type="match status" value="1"/>
</dbReference>
<proteinExistence type="predicted"/>
<dbReference type="OrthoDB" id="10033309at2759"/>
<dbReference type="SUPFAM" id="SSF109604">
    <property type="entry name" value="HD-domain/PDEase-like"/>
    <property type="match status" value="1"/>
</dbReference>
<dbReference type="STRING" id="45354.A0A1L0DMI8"/>
<dbReference type="Proteomes" id="UP000182334">
    <property type="component" value="Chromosome VII"/>
</dbReference>
<evidence type="ECO:0000313" key="3">
    <source>
        <dbReference type="Proteomes" id="UP000182334"/>
    </source>
</evidence>
<sequence length="226" mass="25712">MSKYGFLKIARDISAALPKPKPPTAQKIELPQGETERKILEFAKSELNEKTLNHSLRVYSYSVAIIKDQFPEWDLDLGVLFTTSLLHDIGTTEKNMRATKMSFEFYGGLIAREWVLEHTEDSEYADAVSEAVIRHQDLGTTGYITTLGLIIQISTILDNVGKNTQFIHEDTLDYLNRKYPRDGWKSCFAKVIDTENSEKPWGHTSALGVDDFKKGVLDNNFKYTKL</sequence>
<dbReference type="PROSITE" id="PS51831">
    <property type="entry name" value="HD"/>
    <property type="match status" value="1"/>
</dbReference>
<organism evidence="2 3">
    <name type="scientific">Sungouiella intermedia</name>
    <dbReference type="NCBI Taxonomy" id="45354"/>
    <lineage>
        <taxon>Eukaryota</taxon>
        <taxon>Fungi</taxon>
        <taxon>Dikarya</taxon>
        <taxon>Ascomycota</taxon>
        <taxon>Saccharomycotina</taxon>
        <taxon>Pichiomycetes</taxon>
        <taxon>Metschnikowiaceae</taxon>
        <taxon>Sungouiella</taxon>
    </lineage>
</organism>
<protein>
    <submittedName>
        <fullName evidence="2">CIC11C00000004687</fullName>
    </submittedName>
</protein>
<name>A0A1L0DMI8_9ASCO</name>
<dbReference type="InterPro" id="IPR006674">
    <property type="entry name" value="HD_domain"/>
</dbReference>
<dbReference type="Pfam" id="PF01966">
    <property type="entry name" value="HD"/>
    <property type="match status" value="1"/>
</dbReference>
<accession>A0A1L0DMI8</accession>
<feature type="domain" description="HD" evidence="1">
    <location>
        <begin position="51"/>
        <end position="160"/>
    </location>
</feature>
<evidence type="ECO:0000259" key="1">
    <source>
        <dbReference type="PROSITE" id="PS51831"/>
    </source>
</evidence>